<keyword evidence="2 10" id="KW-0732">Signal</keyword>
<evidence type="ECO:0000256" key="10">
    <source>
        <dbReference type="SAM" id="SignalP"/>
    </source>
</evidence>
<dbReference type="AlphaFoldDB" id="A0AA48H701"/>
<evidence type="ECO:0000256" key="8">
    <source>
        <dbReference type="PIRSR" id="PIRSR618044-2"/>
    </source>
</evidence>
<proteinExistence type="inferred from homology"/>
<evidence type="ECO:0000256" key="1">
    <source>
        <dbReference type="ARBA" id="ARBA00007164"/>
    </source>
</evidence>
<keyword evidence="6" id="KW-0961">Cell wall biogenesis/degradation</keyword>
<feature type="active site" description="Proton acceptor" evidence="7">
    <location>
        <position position="66"/>
    </location>
</feature>
<dbReference type="Gene3D" id="3.40.710.10">
    <property type="entry name" value="DD-peptidase/beta-lactamase superfamily"/>
    <property type="match status" value="1"/>
</dbReference>
<dbReference type="PANTHER" id="PTHR21581:SF26">
    <property type="entry name" value="D-ALANYL-D-ALANINE ENDOPEPTIDASE"/>
    <property type="match status" value="1"/>
</dbReference>
<dbReference type="InterPro" id="IPR001967">
    <property type="entry name" value="Peptidase_S11_N"/>
</dbReference>
<dbReference type="InterPro" id="IPR012338">
    <property type="entry name" value="Beta-lactam/transpept-like"/>
</dbReference>
<evidence type="ECO:0000256" key="3">
    <source>
        <dbReference type="ARBA" id="ARBA00022801"/>
    </source>
</evidence>
<protein>
    <submittedName>
        <fullName evidence="12">D-alanyl-D-alanine carboxypeptidase</fullName>
    </submittedName>
</protein>
<dbReference type="GO" id="GO:0008360">
    <property type="term" value="P:regulation of cell shape"/>
    <property type="evidence" value="ECO:0007669"/>
    <property type="project" value="UniProtKB-KW"/>
</dbReference>
<dbReference type="GO" id="GO:0009252">
    <property type="term" value="P:peptidoglycan biosynthetic process"/>
    <property type="evidence" value="ECO:0007669"/>
    <property type="project" value="UniProtKB-KW"/>
</dbReference>
<dbReference type="PRINTS" id="PR00725">
    <property type="entry name" value="DADACBPTASE1"/>
</dbReference>
<evidence type="ECO:0000313" key="13">
    <source>
        <dbReference type="Proteomes" id="UP001228113"/>
    </source>
</evidence>
<feature type="active site" evidence="7">
    <location>
        <position position="120"/>
    </location>
</feature>
<evidence type="ECO:0000259" key="11">
    <source>
        <dbReference type="Pfam" id="PF00768"/>
    </source>
</evidence>
<feature type="signal peptide" evidence="10">
    <location>
        <begin position="1"/>
        <end position="28"/>
    </location>
</feature>
<dbReference type="Proteomes" id="UP001228113">
    <property type="component" value="Chromosome"/>
</dbReference>
<evidence type="ECO:0000256" key="5">
    <source>
        <dbReference type="ARBA" id="ARBA00022984"/>
    </source>
</evidence>
<evidence type="ECO:0000256" key="4">
    <source>
        <dbReference type="ARBA" id="ARBA00022960"/>
    </source>
</evidence>
<dbReference type="PANTHER" id="PTHR21581">
    <property type="entry name" value="D-ALANYL-D-ALANINE CARBOXYPEPTIDASE"/>
    <property type="match status" value="1"/>
</dbReference>
<sequence>MLHIRSFSMHFSRLVAALALTGLTLVQAAPGPRLRAASVIVQDQRTGEALLAKRADDVVPVASLTKLVTAMVLLDAKVDLQAPLTILEEDKDTLRHSRSRLPVGTPLTRQEALTLALMASENRAAHALGRTFPGGMGVFVAAMNAKARALGLGSARFIDPAGLSSGNVASAKEMARIVDAAAHYPVIRACSTREQAEVAGRRGPIRFHNTNALLQSSRWRIGLSKTGFIEESGQCLVMQAQVGHRPLLIVLLDANGPHSRFDDADRIRRWVEGPEPVVKRRVRRHRRA</sequence>
<keyword evidence="13" id="KW-1185">Reference proteome</keyword>
<feature type="binding site" evidence="8">
    <location>
        <position position="225"/>
    </location>
    <ligand>
        <name>substrate</name>
    </ligand>
</feature>
<dbReference type="EMBL" id="AP027081">
    <property type="protein sequence ID" value="BDU77128.1"/>
    <property type="molecule type" value="Genomic_DNA"/>
</dbReference>
<dbReference type="GO" id="GO:0006508">
    <property type="term" value="P:proteolysis"/>
    <property type="evidence" value="ECO:0007669"/>
    <property type="project" value="InterPro"/>
</dbReference>
<keyword evidence="3" id="KW-0378">Hydrolase</keyword>
<dbReference type="Pfam" id="PF00768">
    <property type="entry name" value="Peptidase_S11"/>
    <property type="match status" value="1"/>
</dbReference>
<feature type="active site" description="Acyl-ester intermediate" evidence="7">
    <location>
        <position position="63"/>
    </location>
</feature>
<feature type="chain" id="PRO_5041304875" evidence="10">
    <location>
        <begin position="29"/>
        <end position="288"/>
    </location>
</feature>
<evidence type="ECO:0000256" key="9">
    <source>
        <dbReference type="RuleBase" id="RU004016"/>
    </source>
</evidence>
<reference evidence="12" key="1">
    <citation type="journal article" date="2023" name="Int. J. Syst. Evol. Microbiol.">
        <title>Mesoterricola silvestris gen. nov., sp. nov., Mesoterricola sediminis sp. nov., Geothrix oryzae sp. nov., Geothrix edaphica sp. nov., Geothrix rubra sp. nov., and Geothrix limicola sp. nov., six novel members of Acidobacteriota isolated from soils.</title>
        <authorList>
            <person name="Itoh H."/>
            <person name="Sugisawa Y."/>
            <person name="Mise K."/>
            <person name="Xu Z."/>
            <person name="Kuniyasu M."/>
            <person name="Ushijima N."/>
            <person name="Kawano K."/>
            <person name="Kobayashi E."/>
            <person name="Shiratori Y."/>
            <person name="Masuda Y."/>
            <person name="Senoo K."/>
        </authorList>
    </citation>
    <scope>NUCLEOTIDE SEQUENCE</scope>
    <source>
        <strain evidence="12">W786</strain>
    </source>
</reference>
<feature type="domain" description="Peptidase S11 D-alanyl-D-alanine carboxypeptidase A N-terminal" evidence="11">
    <location>
        <begin position="30"/>
        <end position="255"/>
    </location>
</feature>
<dbReference type="GO" id="GO:0009002">
    <property type="term" value="F:serine-type D-Ala-D-Ala carboxypeptidase activity"/>
    <property type="evidence" value="ECO:0007669"/>
    <property type="project" value="InterPro"/>
</dbReference>
<dbReference type="SUPFAM" id="SSF56601">
    <property type="entry name" value="beta-lactamase/transpeptidase-like"/>
    <property type="match status" value="1"/>
</dbReference>
<keyword evidence="12" id="KW-0121">Carboxypeptidase</keyword>
<evidence type="ECO:0000256" key="7">
    <source>
        <dbReference type="PIRSR" id="PIRSR618044-1"/>
    </source>
</evidence>
<dbReference type="KEGG" id="msea:METESE_20860"/>
<gene>
    <name evidence="12" type="primary">pbpG</name>
    <name evidence="12" type="ORF">METESE_20860</name>
</gene>
<keyword evidence="12" id="KW-0645">Protease</keyword>
<dbReference type="InterPro" id="IPR018044">
    <property type="entry name" value="Peptidase_S11"/>
</dbReference>
<accession>A0AA48H701</accession>
<keyword evidence="4" id="KW-0133">Cell shape</keyword>
<evidence type="ECO:0000313" key="12">
    <source>
        <dbReference type="EMBL" id="BDU77128.1"/>
    </source>
</evidence>
<evidence type="ECO:0000256" key="2">
    <source>
        <dbReference type="ARBA" id="ARBA00022729"/>
    </source>
</evidence>
<name>A0AA48H701_9BACT</name>
<comment type="similarity">
    <text evidence="1 9">Belongs to the peptidase S11 family.</text>
</comment>
<evidence type="ECO:0000256" key="6">
    <source>
        <dbReference type="ARBA" id="ARBA00023316"/>
    </source>
</evidence>
<dbReference type="GO" id="GO:0071555">
    <property type="term" value="P:cell wall organization"/>
    <property type="evidence" value="ECO:0007669"/>
    <property type="project" value="UniProtKB-KW"/>
</dbReference>
<organism evidence="12 13">
    <name type="scientific">Mesoterricola sediminis</name>
    <dbReference type="NCBI Taxonomy" id="2927980"/>
    <lineage>
        <taxon>Bacteria</taxon>
        <taxon>Pseudomonadati</taxon>
        <taxon>Acidobacteriota</taxon>
        <taxon>Holophagae</taxon>
        <taxon>Holophagales</taxon>
        <taxon>Holophagaceae</taxon>
        <taxon>Mesoterricola</taxon>
    </lineage>
</organism>
<keyword evidence="5" id="KW-0573">Peptidoglycan synthesis</keyword>